<evidence type="ECO:0000313" key="11">
    <source>
        <dbReference type="EMBL" id="KIX15985.1"/>
    </source>
</evidence>
<dbReference type="GO" id="GO:0006865">
    <property type="term" value="P:amino acid transport"/>
    <property type="evidence" value="ECO:0007669"/>
    <property type="project" value="UniProtKB-KW"/>
</dbReference>
<keyword evidence="8 9" id="KW-0472">Membrane</keyword>
<dbReference type="EMBL" id="AZAC01000001">
    <property type="protein sequence ID" value="KIX15985.1"/>
    <property type="molecule type" value="Genomic_DNA"/>
</dbReference>
<reference evidence="11 12" key="1">
    <citation type="submission" date="2013-11" db="EMBL/GenBank/DDBJ databases">
        <title>Metagenomic analysis of a methanogenic consortium involved in long chain n-alkane degradation.</title>
        <authorList>
            <person name="Davidova I.A."/>
            <person name="Callaghan A.V."/>
            <person name="Wawrik B."/>
            <person name="Pruitt S."/>
            <person name="Marks C."/>
            <person name="Duncan K.E."/>
            <person name="Suflita J.M."/>
        </authorList>
    </citation>
    <scope>NUCLEOTIDE SEQUENCE [LARGE SCALE GENOMIC DNA]</scope>
    <source>
        <strain evidence="11 12">SPR</strain>
    </source>
</reference>
<evidence type="ECO:0000256" key="5">
    <source>
        <dbReference type="ARBA" id="ARBA00022692"/>
    </source>
</evidence>
<evidence type="ECO:0000259" key="10">
    <source>
        <dbReference type="PROSITE" id="PS50928"/>
    </source>
</evidence>
<feature type="transmembrane region" description="Helical" evidence="9">
    <location>
        <begin position="178"/>
        <end position="199"/>
    </location>
</feature>
<dbReference type="CDD" id="cd06261">
    <property type="entry name" value="TM_PBP2"/>
    <property type="match status" value="1"/>
</dbReference>
<dbReference type="STRING" id="1429043.X474_01690"/>
<feature type="transmembrane region" description="Helical" evidence="9">
    <location>
        <begin position="48"/>
        <end position="71"/>
    </location>
</feature>
<evidence type="ECO:0000313" key="12">
    <source>
        <dbReference type="Proteomes" id="UP000032233"/>
    </source>
</evidence>
<comment type="subcellular location">
    <subcellularLocation>
        <location evidence="1">Cell inner membrane</location>
        <topology evidence="1">Multi-pass membrane protein</topology>
    </subcellularLocation>
    <subcellularLocation>
        <location evidence="9">Cell membrane</location>
        <topology evidence="9">Multi-pass membrane protein</topology>
    </subcellularLocation>
</comment>
<dbReference type="InterPro" id="IPR043429">
    <property type="entry name" value="ArtM/GltK/GlnP/TcyL/YhdX-like"/>
</dbReference>
<dbReference type="OrthoDB" id="5365894at2"/>
<evidence type="ECO:0000256" key="6">
    <source>
        <dbReference type="ARBA" id="ARBA00022970"/>
    </source>
</evidence>
<dbReference type="RefSeq" id="WP_044346265.1">
    <property type="nucleotide sequence ID" value="NZ_AZAC01000001.1"/>
</dbReference>
<keyword evidence="7 9" id="KW-1133">Transmembrane helix</keyword>
<evidence type="ECO:0000256" key="8">
    <source>
        <dbReference type="ARBA" id="ARBA00023136"/>
    </source>
</evidence>
<dbReference type="NCBIfam" id="TIGR01726">
    <property type="entry name" value="HEQRo_perm_3TM"/>
    <property type="match status" value="1"/>
</dbReference>
<dbReference type="GO" id="GO:0022857">
    <property type="term" value="F:transmembrane transporter activity"/>
    <property type="evidence" value="ECO:0007669"/>
    <property type="project" value="InterPro"/>
</dbReference>
<dbReference type="InterPro" id="IPR035906">
    <property type="entry name" value="MetI-like_sf"/>
</dbReference>
<proteinExistence type="inferred from homology"/>
<keyword evidence="3 9" id="KW-0813">Transport</keyword>
<sequence>MWDTFRFILPGLWITVSVTGIALGLGLVLGTLMGIFRVYGGPVLKSLAATYSTVVRALPVVVIIFILYFVIAELVDLSPFLSGAIALGFASGAYQSEIVHGALNSIPPGQMKAARAIGMSRFKAIRHIIAPQAMRVALPSWANEVTLVLKDSSLVYVIGVPEIMRKAQHVSARTMEPFQAFATAAILYLLLTLLAIRVLETLEHRYKIEI</sequence>
<dbReference type="Pfam" id="PF00528">
    <property type="entry name" value="BPD_transp_1"/>
    <property type="match status" value="1"/>
</dbReference>
<dbReference type="PROSITE" id="PS50928">
    <property type="entry name" value="ABC_TM1"/>
    <property type="match status" value="1"/>
</dbReference>
<keyword evidence="4" id="KW-1003">Cell membrane</keyword>
<dbReference type="InterPro" id="IPR010065">
    <property type="entry name" value="AA_ABC_transptr_permease_3TM"/>
</dbReference>
<comment type="similarity">
    <text evidence="2">Belongs to the binding-protein-dependent transport system permease family. HisMQ subfamily.</text>
</comment>
<keyword evidence="12" id="KW-1185">Reference proteome</keyword>
<keyword evidence="6" id="KW-0029">Amino-acid transport</keyword>
<accession>A0A0D2K344</accession>
<dbReference type="InterPro" id="IPR000515">
    <property type="entry name" value="MetI-like"/>
</dbReference>
<dbReference type="Proteomes" id="UP000032233">
    <property type="component" value="Unassembled WGS sequence"/>
</dbReference>
<dbReference type="Gene3D" id="1.10.3720.10">
    <property type="entry name" value="MetI-like"/>
    <property type="match status" value="1"/>
</dbReference>
<name>A0A0D2K344_9BACT</name>
<evidence type="ECO:0000256" key="1">
    <source>
        <dbReference type="ARBA" id="ARBA00004429"/>
    </source>
</evidence>
<dbReference type="InParanoid" id="A0A0D2K344"/>
<dbReference type="SUPFAM" id="SSF161098">
    <property type="entry name" value="MetI-like"/>
    <property type="match status" value="1"/>
</dbReference>
<comment type="caution">
    <text evidence="11">The sequence shown here is derived from an EMBL/GenBank/DDBJ whole genome shotgun (WGS) entry which is preliminary data.</text>
</comment>
<feature type="transmembrane region" description="Helical" evidence="9">
    <location>
        <begin position="12"/>
        <end position="36"/>
    </location>
</feature>
<dbReference type="AlphaFoldDB" id="A0A0D2K344"/>
<evidence type="ECO:0000256" key="9">
    <source>
        <dbReference type="RuleBase" id="RU363032"/>
    </source>
</evidence>
<evidence type="ECO:0000256" key="7">
    <source>
        <dbReference type="ARBA" id="ARBA00022989"/>
    </source>
</evidence>
<evidence type="ECO:0000256" key="3">
    <source>
        <dbReference type="ARBA" id="ARBA00022448"/>
    </source>
</evidence>
<dbReference type="GO" id="GO:0043190">
    <property type="term" value="C:ATP-binding cassette (ABC) transporter complex"/>
    <property type="evidence" value="ECO:0007669"/>
    <property type="project" value="InterPro"/>
</dbReference>
<dbReference type="PANTHER" id="PTHR30614">
    <property type="entry name" value="MEMBRANE COMPONENT OF AMINO ACID ABC TRANSPORTER"/>
    <property type="match status" value="1"/>
</dbReference>
<evidence type="ECO:0000256" key="4">
    <source>
        <dbReference type="ARBA" id="ARBA00022475"/>
    </source>
</evidence>
<dbReference type="PANTHER" id="PTHR30614:SF0">
    <property type="entry name" value="L-CYSTINE TRANSPORT SYSTEM PERMEASE PROTEIN TCYL"/>
    <property type="match status" value="1"/>
</dbReference>
<evidence type="ECO:0000256" key="2">
    <source>
        <dbReference type="ARBA" id="ARBA00010072"/>
    </source>
</evidence>
<protein>
    <submittedName>
        <fullName evidence="11">Polar amino acid ABC transporter permease</fullName>
    </submittedName>
</protein>
<keyword evidence="5 9" id="KW-0812">Transmembrane</keyword>
<feature type="domain" description="ABC transmembrane type-1" evidence="10">
    <location>
        <begin position="12"/>
        <end position="199"/>
    </location>
</feature>
<organism evidence="11 12">
    <name type="scientific">Dethiosulfatarculus sandiegensis</name>
    <dbReference type="NCBI Taxonomy" id="1429043"/>
    <lineage>
        <taxon>Bacteria</taxon>
        <taxon>Pseudomonadati</taxon>
        <taxon>Thermodesulfobacteriota</taxon>
        <taxon>Desulfarculia</taxon>
        <taxon>Desulfarculales</taxon>
        <taxon>Desulfarculaceae</taxon>
        <taxon>Dethiosulfatarculus</taxon>
    </lineage>
</organism>
<gene>
    <name evidence="11" type="ORF">X474_01690</name>
</gene>